<sequence>MNRTARSYPIPIISSSQSAKVSAWPEEAAAAARRLRR</sequence>
<name>A0A0A9EYR9_ARUDO</name>
<dbReference type="AlphaFoldDB" id="A0A0A9EYR9"/>
<evidence type="ECO:0000313" key="1">
    <source>
        <dbReference type="EMBL" id="JAE01158.1"/>
    </source>
</evidence>
<organism evidence="1">
    <name type="scientific">Arundo donax</name>
    <name type="common">Giant reed</name>
    <name type="synonym">Donax arundinaceus</name>
    <dbReference type="NCBI Taxonomy" id="35708"/>
    <lineage>
        <taxon>Eukaryota</taxon>
        <taxon>Viridiplantae</taxon>
        <taxon>Streptophyta</taxon>
        <taxon>Embryophyta</taxon>
        <taxon>Tracheophyta</taxon>
        <taxon>Spermatophyta</taxon>
        <taxon>Magnoliopsida</taxon>
        <taxon>Liliopsida</taxon>
        <taxon>Poales</taxon>
        <taxon>Poaceae</taxon>
        <taxon>PACMAD clade</taxon>
        <taxon>Arundinoideae</taxon>
        <taxon>Arundineae</taxon>
        <taxon>Arundo</taxon>
    </lineage>
</organism>
<reference evidence="1" key="1">
    <citation type="submission" date="2014-09" db="EMBL/GenBank/DDBJ databases">
        <authorList>
            <person name="Magalhaes I.L.F."/>
            <person name="Oliveira U."/>
            <person name="Santos F.R."/>
            <person name="Vidigal T.H.D.A."/>
            <person name="Brescovit A.D."/>
            <person name="Santos A.J."/>
        </authorList>
    </citation>
    <scope>NUCLEOTIDE SEQUENCE</scope>
    <source>
        <tissue evidence="1">Shoot tissue taken approximately 20 cm above the soil surface</tissue>
    </source>
</reference>
<accession>A0A0A9EYR9</accession>
<protein>
    <submittedName>
        <fullName evidence="1">Uncharacterized protein</fullName>
    </submittedName>
</protein>
<reference evidence="1" key="2">
    <citation type="journal article" date="2015" name="Data Brief">
        <title>Shoot transcriptome of the giant reed, Arundo donax.</title>
        <authorList>
            <person name="Barrero R.A."/>
            <person name="Guerrero F.D."/>
            <person name="Moolhuijzen P."/>
            <person name="Goolsby J.A."/>
            <person name="Tidwell J."/>
            <person name="Bellgard S.E."/>
            <person name="Bellgard M.I."/>
        </authorList>
    </citation>
    <scope>NUCLEOTIDE SEQUENCE</scope>
    <source>
        <tissue evidence="1">Shoot tissue taken approximately 20 cm above the soil surface</tissue>
    </source>
</reference>
<dbReference type="EMBL" id="GBRH01196738">
    <property type="protein sequence ID" value="JAE01158.1"/>
    <property type="molecule type" value="Transcribed_RNA"/>
</dbReference>
<proteinExistence type="predicted"/>